<dbReference type="AlphaFoldDB" id="I2GVC4"/>
<evidence type="ECO:0000313" key="6">
    <source>
        <dbReference type="EMBL" id="CCH58076.1"/>
    </source>
</evidence>
<dbReference type="PANTHER" id="PTHR12704">
    <property type="entry name" value="TRANS-GOLGI PROTEIN GMX33"/>
    <property type="match status" value="1"/>
</dbReference>
<dbReference type="STRING" id="1071380.I2GVC4"/>
<sequence>MPSLQHRHIGKYSTISSETYLNHYFDNAEDGDEFSVSTVSSRNNSDINITSNITTSTDSSSTINHHYIRNDSNFNSHYSLINPNGKHHLTKFDPEESISNNEIILPPLNLMEEIVLLGLKDKQGYLSFWNDNISYVLRGCILIELALRKKIKVIDDPVRNMYDVSARIIEVVMPITKTGNHLLDEALNMMAKERPESIMNWIDLLSGETWNVFKNNLQLKNVRERVSKGLVDKGILKNNTSNFLFFDMSTHPLVDIGSKESVKQRIFSILVPKHSYLLYNNYFPENVTFKIIRSLCLICCAYGADVLDDTLLTMNYDDSDNAFKKAEKLFETISDFPINLDQREGSGVPVDIIKDLQSELLQHSGESLYLEVVAGVLQVILRMDSLL</sequence>
<gene>
    <name evidence="6" type="primary">TBLA0A02780</name>
    <name evidence="6" type="ORF">TBLA_0A02780</name>
</gene>
<dbReference type="OMA" id="CLICCAY"/>
<keyword evidence="4" id="KW-0446">Lipid-binding</keyword>
<comment type="subcellular location">
    <subcellularLocation>
        <location evidence="1">Golgi apparatus membrane</location>
        <topology evidence="1">Peripheral membrane protein</topology>
        <orientation evidence="1">Cytoplasmic side</orientation>
    </subcellularLocation>
</comment>
<comment type="similarity">
    <text evidence="2">Belongs to the GOLPH3/VPS74 family.</text>
</comment>
<dbReference type="GO" id="GO:0048194">
    <property type="term" value="P:Golgi vesicle budding"/>
    <property type="evidence" value="ECO:0007669"/>
    <property type="project" value="TreeGrafter"/>
</dbReference>
<dbReference type="RefSeq" id="XP_004177595.1">
    <property type="nucleotide sequence ID" value="XM_004177547.1"/>
</dbReference>
<dbReference type="GO" id="GO:0031985">
    <property type="term" value="C:Golgi cisterna"/>
    <property type="evidence" value="ECO:0007669"/>
    <property type="project" value="TreeGrafter"/>
</dbReference>
<keyword evidence="3" id="KW-0333">Golgi apparatus</keyword>
<dbReference type="EMBL" id="HE806316">
    <property type="protein sequence ID" value="CCH58076.1"/>
    <property type="molecule type" value="Genomic_DNA"/>
</dbReference>
<dbReference type="InterPro" id="IPR038261">
    <property type="entry name" value="GPP34-like_sf"/>
</dbReference>
<keyword evidence="7" id="KW-1185">Reference proteome</keyword>
<dbReference type="Proteomes" id="UP000002866">
    <property type="component" value="Chromosome 1"/>
</dbReference>
<evidence type="ECO:0000313" key="7">
    <source>
        <dbReference type="Proteomes" id="UP000002866"/>
    </source>
</evidence>
<dbReference type="Gene3D" id="1.10.3630.10">
    <property type="entry name" value="yeast vps74-n-term truncation variant domain like"/>
    <property type="match status" value="1"/>
</dbReference>
<dbReference type="GO" id="GO:0000139">
    <property type="term" value="C:Golgi membrane"/>
    <property type="evidence" value="ECO:0007669"/>
    <property type="project" value="UniProtKB-SubCell"/>
</dbReference>
<dbReference type="HOGENOM" id="CLU_036311_1_1_1"/>
<evidence type="ECO:0000256" key="2">
    <source>
        <dbReference type="ARBA" id="ARBA00007284"/>
    </source>
</evidence>
<evidence type="ECO:0000256" key="1">
    <source>
        <dbReference type="ARBA" id="ARBA00004255"/>
    </source>
</evidence>
<name>I2GVC4_HENB6</name>
<evidence type="ECO:0000256" key="3">
    <source>
        <dbReference type="ARBA" id="ARBA00023034"/>
    </source>
</evidence>
<dbReference type="InterPro" id="IPR008628">
    <property type="entry name" value="GPP34-like"/>
</dbReference>
<evidence type="ECO:0000256" key="4">
    <source>
        <dbReference type="ARBA" id="ARBA00023121"/>
    </source>
</evidence>
<dbReference type="GO" id="GO:0070273">
    <property type="term" value="F:phosphatidylinositol-4-phosphate binding"/>
    <property type="evidence" value="ECO:0007669"/>
    <property type="project" value="InterPro"/>
</dbReference>
<dbReference type="KEGG" id="tbl:TBLA_0A02780"/>
<accession>I2GVC4</accession>
<evidence type="ECO:0000256" key="5">
    <source>
        <dbReference type="ARBA" id="ARBA00023136"/>
    </source>
</evidence>
<reference evidence="6 7" key="1">
    <citation type="journal article" date="2011" name="Proc. Natl. Acad. Sci. U.S.A.">
        <title>Evolutionary erosion of yeast sex chromosomes by mating-type switching accidents.</title>
        <authorList>
            <person name="Gordon J.L."/>
            <person name="Armisen D."/>
            <person name="Proux-Wera E."/>
            <person name="Oheigeartaigh S.S."/>
            <person name="Byrne K.P."/>
            <person name="Wolfe K.H."/>
        </authorList>
    </citation>
    <scope>NUCLEOTIDE SEQUENCE [LARGE SCALE GENOMIC DNA]</scope>
    <source>
        <strain evidence="7">ATCC 34711 / CBS 6284 / DSM 70876 / NBRC 10599 / NRRL Y-10934 / UCD 77-7</strain>
    </source>
</reference>
<dbReference type="OrthoDB" id="2189106at2759"/>
<protein>
    <recommendedName>
        <fullName evidence="8">Vacuolar protein sorting-associated protein 74</fullName>
    </recommendedName>
</protein>
<keyword evidence="5" id="KW-0472">Membrane</keyword>
<evidence type="ECO:0008006" key="8">
    <source>
        <dbReference type="Google" id="ProtNLM"/>
    </source>
</evidence>
<dbReference type="GO" id="GO:0007030">
    <property type="term" value="P:Golgi organization"/>
    <property type="evidence" value="ECO:0007669"/>
    <property type="project" value="TreeGrafter"/>
</dbReference>
<dbReference type="PANTHER" id="PTHR12704:SF2">
    <property type="entry name" value="GOLGI PHOSPHOPROTEIN 3 HOMOLOG SAURON"/>
    <property type="match status" value="1"/>
</dbReference>
<organism evidence="6 7">
    <name type="scientific">Henningerozyma blattae (strain ATCC 34711 / CBS 6284 / DSM 70876 / NBRC 10599 / NRRL Y-10934 / UCD 77-7)</name>
    <name type="common">Yeast</name>
    <name type="synonym">Tetrapisispora blattae</name>
    <dbReference type="NCBI Taxonomy" id="1071380"/>
    <lineage>
        <taxon>Eukaryota</taxon>
        <taxon>Fungi</taxon>
        <taxon>Dikarya</taxon>
        <taxon>Ascomycota</taxon>
        <taxon>Saccharomycotina</taxon>
        <taxon>Saccharomycetes</taxon>
        <taxon>Saccharomycetales</taxon>
        <taxon>Saccharomycetaceae</taxon>
        <taxon>Henningerozyma</taxon>
    </lineage>
</organism>
<dbReference type="GO" id="GO:0006890">
    <property type="term" value="P:retrograde vesicle-mediated transport, Golgi to endoplasmic reticulum"/>
    <property type="evidence" value="ECO:0007669"/>
    <property type="project" value="TreeGrafter"/>
</dbReference>
<dbReference type="GeneID" id="14492930"/>
<dbReference type="InParanoid" id="I2GVC4"/>
<dbReference type="GO" id="GO:0005829">
    <property type="term" value="C:cytosol"/>
    <property type="evidence" value="ECO:0007669"/>
    <property type="project" value="TreeGrafter"/>
</dbReference>
<dbReference type="eggNOG" id="KOG3983">
    <property type="taxonomic scope" value="Eukaryota"/>
</dbReference>
<dbReference type="Pfam" id="PF05719">
    <property type="entry name" value="GPP34"/>
    <property type="match status" value="1"/>
</dbReference>
<dbReference type="GO" id="GO:0005802">
    <property type="term" value="C:trans-Golgi network"/>
    <property type="evidence" value="ECO:0007669"/>
    <property type="project" value="TreeGrafter"/>
</dbReference>
<dbReference type="GO" id="GO:0043001">
    <property type="term" value="P:Golgi to plasma membrane protein transport"/>
    <property type="evidence" value="ECO:0007669"/>
    <property type="project" value="TreeGrafter"/>
</dbReference>
<proteinExistence type="inferred from homology"/>